<proteinExistence type="predicted"/>
<protein>
    <submittedName>
        <fullName evidence="1">Uncharacterized protein</fullName>
    </submittedName>
</protein>
<keyword evidence="2" id="KW-1185">Reference proteome</keyword>
<dbReference type="EMBL" id="ML208504">
    <property type="protein sequence ID" value="TFK63793.1"/>
    <property type="molecule type" value="Genomic_DNA"/>
</dbReference>
<evidence type="ECO:0000313" key="2">
    <source>
        <dbReference type="Proteomes" id="UP000308600"/>
    </source>
</evidence>
<reference evidence="1 2" key="1">
    <citation type="journal article" date="2019" name="Nat. Ecol. Evol.">
        <title>Megaphylogeny resolves global patterns of mushroom evolution.</title>
        <authorList>
            <person name="Varga T."/>
            <person name="Krizsan K."/>
            <person name="Foldi C."/>
            <person name="Dima B."/>
            <person name="Sanchez-Garcia M."/>
            <person name="Sanchez-Ramirez S."/>
            <person name="Szollosi G.J."/>
            <person name="Szarkandi J.G."/>
            <person name="Papp V."/>
            <person name="Albert L."/>
            <person name="Andreopoulos W."/>
            <person name="Angelini C."/>
            <person name="Antonin V."/>
            <person name="Barry K.W."/>
            <person name="Bougher N.L."/>
            <person name="Buchanan P."/>
            <person name="Buyck B."/>
            <person name="Bense V."/>
            <person name="Catcheside P."/>
            <person name="Chovatia M."/>
            <person name="Cooper J."/>
            <person name="Damon W."/>
            <person name="Desjardin D."/>
            <person name="Finy P."/>
            <person name="Geml J."/>
            <person name="Haridas S."/>
            <person name="Hughes K."/>
            <person name="Justo A."/>
            <person name="Karasinski D."/>
            <person name="Kautmanova I."/>
            <person name="Kiss B."/>
            <person name="Kocsube S."/>
            <person name="Kotiranta H."/>
            <person name="LaButti K.M."/>
            <person name="Lechner B.E."/>
            <person name="Liimatainen K."/>
            <person name="Lipzen A."/>
            <person name="Lukacs Z."/>
            <person name="Mihaltcheva S."/>
            <person name="Morgado L.N."/>
            <person name="Niskanen T."/>
            <person name="Noordeloos M.E."/>
            <person name="Ohm R.A."/>
            <person name="Ortiz-Santana B."/>
            <person name="Ovrebo C."/>
            <person name="Racz N."/>
            <person name="Riley R."/>
            <person name="Savchenko A."/>
            <person name="Shiryaev A."/>
            <person name="Soop K."/>
            <person name="Spirin V."/>
            <person name="Szebenyi C."/>
            <person name="Tomsovsky M."/>
            <person name="Tulloss R.E."/>
            <person name="Uehling J."/>
            <person name="Grigoriev I.V."/>
            <person name="Vagvolgyi C."/>
            <person name="Papp T."/>
            <person name="Martin F.M."/>
            <person name="Miettinen O."/>
            <person name="Hibbett D.S."/>
            <person name="Nagy L.G."/>
        </authorList>
    </citation>
    <scope>NUCLEOTIDE SEQUENCE [LARGE SCALE GENOMIC DNA]</scope>
    <source>
        <strain evidence="1 2">NL-1719</strain>
    </source>
</reference>
<gene>
    <name evidence="1" type="ORF">BDN72DRAFT_902109</name>
</gene>
<dbReference type="Proteomes" id="UP000308600">
    <property type="component" value="Unassembled WGS sequence"/>
</dbReference>
<evidence type="ECO:0000313" key="1">
    <source>
        <dbReference type="EMBL" id="TFK63793.1"/>
    </source>
</evidence>
<sequence>MESGTTFYPSPHADDDENLDEDRSKSSVWSLDSTVFFSPLVYRKRLGPRPVISFPSMALSGAAFTNFVLPLQALTPTKDAFTTRTRTPQILEPWGVTFGSGNTLILREPVRDSILIPLRQTAWTKDNDEGATLLGVGHARGRIIAKLYVLVVGMNQMDARVYTVPEAHHQSFPVVAIIYSQRSLKSENVFMPTFSKAHHREHQPLHYRTQL</sequence>
<accession>A0ACD3ADQ2</accession>
<organism evidence="1 2">
    <name type="scientific">Pluteus cervinus</name>
    <dbReference type="NCBI Taxonomy" id="181527"/>
    <lineage>
        <taxon>Eukaryota</taxon>
        <taxon>Fungi</taxon>
        <taxon>Dikarya</taxon>
        <taxon>Basidiomycota</taxon>
        <taxon>Agaricomycotina</taxon>
        <taxon>Agaricomycetes</taxon>
        <taxon>Agaricomycetidae</taxon>
        <taxon>Agaricales</taxon>
        <taxon>Pluteineae</taxon>
        <taxon>Pluteaceae</taxon>
        <taxon>Pluteus</taxon>
    </lineage>
</organism>
<name>A0ACD3ADQ2_9AGAR</name>